<protein>
    <submittedName>
        <fullName evidence="2">Permeases of the major facilitator superfamily</fullName>
    </submittedName>
</protein>
<organism evidence="2">
    <name type="scientific">Magnetospirillum gryphiswaldense</name>
    <dbReference type="NCBI Taxonomy" id="55518"/>
    <lineage>
        <taxon>Bacteria</taxon>
        <taxon>Pseudomonadati</taxon>
        <taxon>Pseudomonadota</taxon>
        <taxon>Alphaproteobacteria</taxon>
        <taxon>Rhodospirillales</taxon>
        <taxon>Rhodospirillaceae</taxon>
        <taxon>Magnetospirillum</taxon>
    </lineage>
</organism>
<feature type="transmembrane region" description="Helical" evidence="1">
    <location>
        <begin position="102"/>
        <end position="124"/>
    </location>
</feature>
<proteinExistence type="predicted"/>
<feature type="transmembrane region" description="Helical" evidence="1">
    <location>
        <begin position="155"/>
        <end position="176"/>
    </location>
</feature>
<feature type="transmembrane region" description="Helical" evidence="1">
    <location>
        <begin position="39"/>
        <end position="60"/>
    </location>
</feature>
<keyword evidence="1" id="KW-0472">Membrane</keyword>
<dbReference type="RefSeq" id="WP_106003179.1">
    <property type="nucleotide sequence ID" value="NZ_CP027527.1"/>
</dbReference>
<sequence>MIDRTEMHAGIYGAWRLARRDPGGMVWINPTPQGMWNSFWAAILVLPGAMALEILSGGFGDDPGLRDVAVKLIAYTIRWVSYPLLMIYVADSLGCFDRYWRYIAANNWASVVQVGLLLPLVSVAVLSQMPALLFVVQIFVFLLLVYHGYVAYVALGVKISAAIGITVMDLLLALLVDNIATRVAEGVW</sequence>
<gene>
    <name evidence="2" type="ORF">MGR_2587</name>
</gene>
<keyword evidence="1" id="KW-0812">Transmembrane</keyword>
<feature type="transmembrane region" description="Helical" evidence="1">
    <location>
        <begin position="131"/>
        <end position="149"/>
    </location>
</feature>
<dbReference type="EMBL" id="CU459003">
    <property type="protein sequence ID" value="CAM77004.1"/>
    <property type="molecule type" value="Genomic_DNA"/>
</dbReference>
<keyword evidence="1" id="KW-1133">Transmembrane helix</keyword>
<dbReference type="AlphaFoldDB" id="A4U297"/>
<feature type="transmembrane region" description="Helical" evidence="1">
    <location>
        <begin position="72"/>
        <end position="90"/>
    </location>
</feature>
<accession>A4U297</accession>
<reference evidence="2" key="1">
    <citation type="journal article" date="2007" name="J. Bacteriol.">
        <title>Comparative genome analysis of four magnetotactic bacteria reveals a complex set of group-specific genes implicated in magnetosome biomineralization and function.</title>
        <authorList>
            <person name="Richter M."/>
            <person name="Kube M."/>
            <person name="Bazylinski D.A."/>
            <person name="Lombardot T."/>
            <person name="Gloeckner F.O."/>
            <person name="Reinhardt R."/>
            <person name="Schueler D."/>
        </authorList>
    </citation>
    <scope>NUCLEOTIDE SEQUENCE</scope>
    <source>
        <strain evidence="2">MSR-1</strain>
    </source>
</reference>
<evidence type="ECO:0000256" key="1">
    <source>
        <dbReference type="SAM" id="Phobius"/>
    </source>
</evidence>
<evidence type="ECO:0000313" key="2">
    <source>
        <dbReference type="EMBL" id="CAM77004.1"/>
    </source>
</evidence>
<name>A4U297_9PROT</name>